<evidence type="ECO:0000313" key="16">
    <source>
        <dbReference type="EMBL" id="HEM66898.1"/>
    </source>
</evidence>
<dbReference type="GO" id="GO:0003725">
    <property type="term" value="F:double-stranded RNA binding"/>
    <property type="evidence" value="ECO:0007669"/>
    <property type="project" value="UniProtKB-UniRule"/>
</dbReference>
<feature type="binding site" evidence="14">
    <location>
        <position position="143"/>
    </location>
    <ligand>
        <name>L-threonine</name>
        <dbReference type="ChEBI" id="CHEBI:57926"/>
    </ligand>
</feature>
<dbReference type="InterPro" id="IPR017945">
    <property type="entry name" value="DHBP_synth_RibB-like_a/b_dom"/>
</dbReference>
<feature type="binding site" evidence="14">
    <location>
        <position position="65"/>
    </location>
    <ligand>
        <name>ATP</name>
        <dbReference type="ChEBI" id="CHEBI:30616"/>
    </ligand>
</feature>
<comment type="function">
    <text evidence="13">Required for the formation of a threonylcarbamoyl group on adenosine at position 37 (t(6)A37) in tRNAs that read codons beginning with adenine.</text>
</comment>
<evidence type="ECO:0000256" key="1">
    <source>
        <dbReference type="ARBA" id="ARBA00004496"/>
    </source>
</evidence>
<evidence type="ECO:0000259" key="15">
    <source>
        <dbReference type="PROSITE" id="PS51163"/>
    </source>
</evidence>
<dbReference type="Pfam" id="PF03481">
    <property type="entry name" value="Sua5_C"/>
    <property type="match status" value="1"/>
</dbReference>
<keyword evidence="10 13" id="KW-0067">ATP-binding</keyword>
<feature type="binding site" evidence="14">
    <location>
        <position position="197"/>
    </location>
    <ligand>
        <name>ATP</name>
        <dbReference type="ChEBI" id="CHEBI:30616"/>
    </ligand>
</feature>
<dbReference type="GO" id="GO:0005524">
    <property type="term" value="F:ATP binding"/>
    <property type="evidence" value="ECO:0007669"/>
    <property type="project" value="UniProtKB-UniRule"/>
</dbReference>
<feature type="binding site" evidence="14">
    <location>
        <position position="61"/>
    </location>
    <ligand>
        <name>ATP</name>
        <dbReference type="ChEBI" id="CHEBI:30616"/>
    </ligand>
</feature>
<feature type="binding site" evidence="14">
    <location>
        <position position="183"/>
    </location>
    <ligand>
        <name>L-threonine</name>
        <dbReference type="ChEBI" id="CHEBI:57926"/>
    </ligand>
</feature>
<evidence type="ECO:0000256" key="7">
    <source>
        <dbReference type="ARBA" id="ARBA00022694"/>
    </source>
</evidence>
<dbReference type="NCBIfam" id="TIGR00057">
    <property type="entry name" value="L-threonylcarbamoyladenylate synthase"/>
    <property type="match status" value="1"/>
</dbReference>
<evidence type="ECO:0000256" key="5">
    <source>
        <dbReference type="ARBA" id="ARBA00022490"/>
    </source>
</evidence>
<feature type="binding site" evidence="14">
    <location>
        <position position="38"/>
    </location>
    <ligand>
        <name>L-threonine</name>
        <dbReference type="ChEBI" id="CHEBI:57926"/>
    </ligand>
</feature>
<accession>A0A7J2U242</accession>
<evidence type="ECO:0000256" key="4">
    <source>
        <dbReference type="ARBA" id="ARBA00015492"/>
    </source>
</evidence>
<keyword evidence="7 13" id="KW-0819">tRNA processing</keyword>
<proteinExistence type="inferred from homology"/>
<comment type="caution">
    <text evidence="16">The sequence shown here is derived from an EMBL/GenBank/DDBJ whole genome shotgun (WGS) entry which is preliminary data.</text>
</comment>
<dbReference type="GO" id="GO:0000049">
    <property type="term" value="F:tRNA binding"/>
    <property type="evidence" value="ECO:0007669"/>
    <property type="project" value="TreeGrafter"/>
</dbReference>
<keyword evidence="5 13" id="KW-0963">Cytoplasm</keyword>
<sequence>MTLTRVFHVDPLNPDQSVVEYCCEVLRSGGIVVFPTETVYGLGALASNGEAARKIFIAKGRPADNPLIVHISKLEQLYEVAENMPEDVMKAVSVLWPGPFTVLLRKSPRVAKEVAAGLPTVAVRIPAHPVALRLIDCAGPIAAPSANISGRPSPTTGFYTLLDMFGRVDAIIDAGETLYGIESTIIDTTTKPYKVLRPGAVPIEKIAEVLGQEIIVPEQARGLGEYEKALAPGMKYKHYSPETPIILVESTSPKDAIQRLAKEYIEKGKKVLVIASRETIEVLRGCTPRTTSYGSRHNMFEVARNIFKVLRELDREGVDIAIVEGVEEKGLGLAVMNRLRKAASKIIKTTS</sequence>
<dbReference type="InterPro" id="IPR038385">
    <property type="entry name" value="Sua5/YwlC_C"/>
</dbReference>
<evidence type="ECO:0000256" key="13">
    <source>
        <dbReference type="PIRNR" id="PIRNR004930"/>
    </source>
</evidence>
<dbReference type="InterPro" id="IPR006070">
    <property type="entry name" value="Sua5-like_dom"/>
</dbReference>
<keyword evidence="8 13" id="KW-0548">Nucleotidyltransferase</keyword>
<dbReference type="InterPro" id="IPR005145">
    <property type="entry name" value="Sua5_C"/>
</dbReference>
<evidence type="ECO:0000256" key="11">
    <source>
        <dbReference type="ARBA" id="ARBA00029774"/>
    </source>
</evidence>
<evidence type="ECO:0000256" key="8">
    <source>
        <dbReference type="ARBA" id="ARBA00022695"/>
    </source>
</evidence>
<dbReference type="Gene3D" id="3.40.50.11030">
    <property type="entry name" value="Threonylcarbamoyl-AMP synthase, C-terminal domain"/>
    <property type="match status" value="1"/>
</dbReference>
<evidence type="ECO:0000256" key="14">
    <source>
        <dbReference type="PIRSR" id="PIRSR004930-1"/>
    </source>
</evidence>
<name>A0A7J2U242_9CREN</name>
<reference evidence="16" key="1">
    <citation type="journal article" date="2020" name="mSystems">
        <title>Genome- and Community-Level Interaction Insights into Carbon Utilization and Element Cycling Functions of Hydrothermarchaeota in Hydrothermal Sediment.</title>
        <authorList>
            <person name="Zhou Z."/>
            <person name="Liu Y."/>
            <person name="Xu W."/>
            <person name="Pan J."/>
            <person name="Luo Z.H."/>
            <person name="Li M."/>
        </authorList>
    </citation>
    <scope>NUCLEOTIDE SEQUENCE [LARGE SCALE GENOMIC DNA]</scope>
    <source>
        <strain evidence="16">SpSt-125</strain>
    </source>
</reference>
<dbReference type="AlphaFoldDB" id="A0A7J2U242"/>
<dbReference type="Pfam" id="PF01300">
    <property type="entry name" value="Sua5_yciO_yrdC"/>
    <property type="match status" value="1"/>
</dbReference>
<dbReference type="PANTHER" id="PTHR17490">
    <property type="entry name" value="SUA5"/>
    <property type="match status" value="1"/>
</dbReference>
<dbReference type="GO" id="GO:0061710">
    <property type="term" value="F:L-threonylcarbamoyladenylate synthase"/>
    <property type="evidence" value="ECO:0007669"/>
    <property type="project" value="UniProtKB-EC"/>
</dbReference>
<dbReference type="EMBL" id="DSEU01000038">
    <property type="protein sequence ID" value="HEM66898.1"/>
    <property type="molecule type" value="Genomic_DNA"/>
</dbReference>
<comment type="subcellular location">
    <subcellularLocation>
        <location evidence="1 13">Cytoplasm</location>
    </subcellularLocation>
</comment>
<feature type="binding site" evidence="14">
    <location>
        <position position="70"/>
    </location>
    <ligand>
        <name>L-threonine</name>
        <dbReference type="ChEBI" id="CHEBI:57926"/>
    </ligand>
</feature>
<keyword evidence="9 13" id="KW-0547">Nucleotide-binding</keyword>
<evidence type="ECO:0000256" key="9">
    <source>
        <dbReference type="ARBA" id="ARBA00022741"/>
    </source>
</evidence>
<feature type="binding site" evidence="14">
    <location>
        <position position="145"/>
    </location>
    <ligand>
        <name>ATP</name>
        <dbReference type="ChEBI" id="CHEBI:30616"/>
    </ligand>
</feature>
<dbReference type="PROSITE" id="PS51163">
    <property type="entry name" value="YRDC"/>
    <property type="match status" value="1"/>
</dbReference>
<dbReference type="GO" id="GO:0006450">
    <property type="term" value="P:regulation of translational fidelity"/>
    <property type="evidence" value="ECO:0007669"/>
    <property type="project" value="TreeGrafter"/>
</dbReference>
<feature type="binding site" evidence="14">
    <location>
        <position position="124"/>
    </location>
    <ligand>
        <name>L-threonine</name>
        <dbReference type="ChEBI" id="CHEBI:57926"/>
    </ligand>
</feature>
<gene>
    <name evidence="16" type="ORF">ENO26_04925</name>
</gene>
<evidence type="ECO:0000256" key="2">
    <source>
        <dbReference type="ARBA" id="ARBA00007663"/>
    </source>
</evidence>
<dbReference type="PIRSF" id="PIRSF004930">
    <property type="entry name" value="Tln_factor_SUA5"/>
    <property type="match status" value="1"/>
</dbReference>
<feature type="binding site" evidence="14">
    <location>
        <position position="153"/>
    </location>
    <ligand>
        <name>ATP</name>
        <dbReference type="ChEBI" id="CHEBI:30616"/>
    </ligand>
</feature>
<organism evidence="16">
    <name type="scientific">Ignisphaera aggregans</name>
    <dbReference type="NCBI Taxonomy" id="334771"/>
    <lineage>
        <taxon>Archaea</taxon>
        <taxon>Thermoproteota</taxon>
        <taxon>Thermoprotei</taxon>
        <taxon>Desulfurococcales</taxon>
        <taxon>Desulfurococcaceae</taxon>
        <taxon>Ignisphaera</taxon>
    </lineage>
</organism>
<evidence type="ECO:0000256" key="12">
    <source>
        <dbReference type="ARBA" id="ARBA00048366"/>
    </source>
</evidence>
<evidence type="ECO:0000256" key="10">
    <source>
        <dbReference type="ARBA" id="ARBA00022840"/>
    </source>
</evidence>
<evidence type="ECO:0000256" key="3">
    <source>
        <dbReference type="ARBA" id="ARBA00012584"/>
    </source>
</evidence>
<protein>
    <recommendedName>
        <fullName evidence="4 13">Threonylcarbamoyl-AMP synthase</fullName>
        <shortName evidence="13">TC-AMP synthase</shortName>
        <ecNumber evidence="3 13">2.7.7.87</ecNumber>
    </recommendedName>
    <alternativeName>
        <fullName evidence="11 13">L-threonylcarbamoyladenylate synthase</fullName>
    </alternativeName>
</protein>
<dbReference type="GO" id="GO:0005737">
    <property type="term" value="C:cytoplasm"/>
    <property type="evidence" value="ECO:0007669"/>
    <property type="project" value="UniProtKB-SubCell"/>
</dbReference>
<feature type="domain" description="YrdC-like" evidence="15">
    <location>
        <begin position="16"/>
        <end position="201"/>
    </location>
</feature>
<dbReference type="InterPro" id="IPR050156">
    <property type="entry name" value="TC-AMP_synthase_SUA5"/>
</dbReference>
<dbReference type="InterPro" id="IPR010923">
    <property type="entry name" value="T(6)A37_SUA5"/>
</dbReference>
<dbReference type="GO" id="GO:0008033">
    <property type="term" value="P:tRNA processing"/>
    <property type="evidence" value="ECO:0007669"/>
    <property type="project" value="UniProtKB-KW"/>
</dbReference>
<dbReference type="EC" id="2.7.7.87" evidence="3 13"/>
<feature type="binding site" evidence="14">
    <location>
        <position position="120"/>
    </location>
    <ligand>
        <name>ATP</name>
        <dbReference type="ChEBI" id="CHEBI:30616"/>
    </ligand>
</feature>
<dbReference type="SUPFAM" id="SSF55821">
    <property type="entry name" value="YrdC/RibB"/>
    <property type="match status" value="1"/>
</dbReference>
<feature type="binding site" evidence="14">
    <location>
        <position position="239"/>
    </location>
    <ligand>
        <name>ATP</name>
        <dbReference type="ChEBI" id="CHEBI:30616"/>
    </ligand>
</feature>
<evidence type="ECO:0000256" key="6">
    <source>
        <dbReference type="ARBA" id="ARBA00022679"/>
    </source>
</evidence>
<keyword evidence="6 13" id="KW-0808">Transferase</keyword>
<dbReference type="Gene3D" id="3.90.870.10">
    <property type="entry name" value="DHBP synthase"/>
    <property type="match status" value="1"/>
</dbReference>
<comment type="similarity">
    <text evidence="2 13">Belongs to the SUA5 family.</text>
</comment>
<comment type="catalytic activity">
    <reaction evidence="12 13">
        <text>L-threonine + hydrogencarbonate + ATP = L-threonylcarbamoyladenylate + diphosphate + H2O</text>
        <dbReference type="Rhea" id="RHEA:36407"/>
        <dbReference type="ChEBI" id="CHEBI:15377"/>
        <dbReference type="ChEBI" id="CHEBI:17544"/>
        <dbReference type="ChEBI" id="CHEBI:30616"/>
        <dbReference type="ChEBI" id="CHEBI:33019"/>
        <dbReference type="ChEBI" id="CHEBI:57926"/>
        <dbReference type="ChEBI" id="CHEBI:73682"/>
        <dbReference type="EC" id="2.7.7.87"/>
    </reaction>
</comment>
<dbReference type="PANTHER" id="PTHR17490:SF16">
    <property type="entry name" value="THREONYLCARBAMOYL-AMP SYNTHASE"/>
    <property type="match status" value="1"/>
</dbReference>
<dbReference type="FunFam" id="3.40.50.11030:FF:000001">
    <property type="entry name" value="Threonylcarbamoyl-AMP synthase"/>
    <property type="match status" value="1"/>
</dbReference>